<gene>
    <name evidence="2" type="ORF">GCM10023172_08980</name>
</gene>
<name>A0ABP8Q4M3_9BACT</name>
<evidence type="ECO:0000313" key="2">
    <source>
        <dbReference type="EMBL" id="GAA4496173.1"/>
    </source>
</evidence>
<feature type="coiled-coil region" evidence="1">
    <location>
        <begin position="45"/>
        <end position="107"/>
    </location>
</feature>
<sequence length="180" mass="20299">MTTAQFWKQQEFSYLVTFSFNRGPKLDALRGAAKELFQQTRSSLLTAKTQQLPALREQLRLLERTHNLDLLTLTPGPAAFHVTASPISKLENNVEAIQKIASILQRSVIQQYHWMCGPVYRDALAFYNVQNELTNVLNICFSCDQMVTAGGQQIEADASTYKALRACLVQLGHPIAEEER</sequence>
<evidence type="ECO:0000313" key="3">
    <source>
        <dbReference type="Proteomes" id="UP001501243"/>
    </source>
</evidence>
<protein>
    <submittedName>
        <fullName evidence="2">Uncharacterized protein</fullName>
    </submittedName>
</protein>
<reference evidence="3" key="1">
    <citation type="journal article" date="2019" name="Int. J. Syst. Evol. Microbiol.">
        <title>The Global Catalogue of Microorganisms (GCM) 10K type strain sequencing project: providing services to taxonomists for standard genome sequencing and annotation.</title>
        <authorList>
            <consortium name="The Broad Institute Genomics Platform"/>
            <consortium name="The Broad Institute Genome Sequencing Center for Infectious Disease"/>
            <person name="Wu L."/>
            <person name="Ma J."/>
        </authorList>
    </citation>
    <scope>NUCLEOTIDE SEQUENCE [LARGE SCALE GENOMIC DNA]</scope>
    <source>
        <strain evidence="3">JCM 17841</strain>
    </source>
</reference>
<evidence type="ECO:0000256" key="1">
    <source>
        <dbReference type="SAM" id="Coils"/>
    </source>
</evidence>
<dbReference type="Proteomes" id="UP001501243">
    <property type="component" value="Unassembled WGS sequence"/>
</dbReference>
<accession>A0ABP8Q4M3</accession>
<proteinExistence type="predicted"/>
<organism evidence="2 3">
    <name type="scientific">Hymenobacter ginsengisoli</name>
    <dbReference type="NCBI Taxonomy" id="1051626"/>
    <lineage>
        <taxon>Bacteria</taxon>
        <taxon>Pseudomonadati</taxon>
        <taxon>Bacteroidota</taxon>
        <taxon>Cytophagia</taxon>
        <taxon>Cytophagales</taxon>
        <taxon>Hymenobacteraceae</taxon>
        <taxon>Hymenobacter</taxon>
    </lineage>
</organism>
<dbReference type="EMBL" id="BAABGQ010000005">
    <property type="protein sequence ID" value="GAA4496173.1"/>
    <property type="molecule type" value="Genomic_DNA"/>
</dbReference>
<comment type="caution">
    <text evidence="2">The sequence shown here is derived from an EMBL/GenBank/DDBJ whole genome shotgun (WGS) entry which is preliminary data.</text>
</comment>
<keyword evidence="3" id="KW-1185">Reference proteome</keyword>
<dbReference type="RefSeq" id="WP_208132367.1">
    <property type="nucleotide sequence ID" value="NZ_BAABGQ010000005.1"/>
</dbReference>
<keyword evidence="1" id="KW-0175">Coiled coil</keyword>